<evidence type="ECO:0000256" key="2">
    <source>
        <dbReference type="SAM" id="MobiDB-lite"/>
    </source>
</evidence>
<dbReference type="Pfam" id="PF00996">
    <property type="entry name" value="GDI"/>
    <property type="match status" value="2"/>
</dbReference>
<dbReference type="Gene3D" id="1.10.405.10">
    <property type="entry name" value="Guanine Nucleotide Dissociation Inhibitor, domain 1"/>
    <property type="match status" value="1"/>
</dbReference>
<dbReference type="SUPFAM" id="SSF51905">
    <property type="entry name" value="FAD/NAD(P)-binding domain"/>
    <property type="match status" value="1"/>
</dbReference>
<accession>A0A2R5GH05</accession>
<dbReference type="InterPro" id="IPR036188">
    <property type="entry name" value="FAD/NAD-bd_sf"/>
</dbReference>
<dbReference type="PANTHER" id="PTHR11787">
    <property type="entry name" value="RAB GDP-DISSOCIATION INHIBITOR"/>
    <property type="match status" value="1"/>
</dbReference>
<feature type="region of interest" description="Disordered" evidence="2">
    <location>
        <begin position="368"/>
        <end position="396"/>
    </location>
</feature>
<dbReference type="PRINTS" id="PR00891">
    <property type="entry name" value="RABGDIREP"/>
</dbReference>
<dbReference type="EMBL" id="BEYU01000032">
    <property type="protein sequence ID" value="GBG27551.1"/>
    <property type="molecule type" value="Genomic_DNA"/>
</dbReference>
<dbReference type="PANTHER" id="PTHR11787:SF4">
    <property type="entry name" value="CHM, RAB ESCORT PROTEIN 1"/>
    <property type="match status" value="1"/>
</dbReference>
<organism evidence="3 4">
    <name type="scientific">Hondaea fermentalgiana</name>
    <dbReference type="NCBI Taxonomy" id="2315210"/>
    <lineage>
        <taxon>Eukaryota</taxon>
        <taxon>Sar</taxon>
        <taxon>Stramenopiles</taxon>
        <taxon>Bigyra</taxon>
        <taxon>Labyrinthulomycetes</taxon>
        <taxon>Thraustochytrida</taxon>
        <taxon>Thraustochytriidae</taxon>
        <taxon>Hondaea</taxon>
    </lineage>
</organism>
<dbReference type="GO" id="GO:0007264">
    <property type="term" value="P:small GTPase-mediated signal transduction"/>
    <property type="evidence" value="ECO:0007669"/>
    <property type="project" value="InterPro"/>
</dbReference>
<keyword evidence="4" id="KW-1185">Reference proteome</keyword>
<dbReference type="GO" id="GO:0005092">
    <property type="term" value="F:GDP-dissociation inhibitor activity"/>
    <property type="evidence" value="ECO:0007669"/>
    <property type="project" value="InterPro"/>
</dbReference>
<proteinExistence type="inferred from homology"/>
<reference evidence="3 4" key="1">
    <citation type="submission" date="2017-12" db="EMBL/GenBank/DDBJ databases">
        <title>Sequencing, de novo assembly and annotation of complete genome of a new Thraustochytrid species, strain FCC1311.</title>
        <authorList>
            <person name="Sedici K."/>
            <person name="Godart F."/>
            <person name="Aiese Cigliano R."/>
            <person name="Sanseverino W."/>
            <person name="Barakat M."/>
            <person name="Ortet P."/>
            <person name="Marechal E."/>
            <person name="Cagnac O."/>
            <person name="Amato A."/>
        </authorList>
    </citation>
    <scope>NUCLEOTIDE SEQUENCE [LARGE SCALE GENOMIC DNA]</scope>
</reference>
<feature type="region of interest" description="Disordered" evidence="2">
    <location>
        <begin position="59"/>
        <end position="82"/>
    </location>
</feature>
<feature type="region of interest" description="Disordered" evidence="2">
    <location>
        <begin position="519"/>
        <end position="561"/>
    </location>
</feature>
<name>A0A2R5GH05_9STRA</name>
<sequence>MLLGEEVCREVFDCVVVGTGLSETAVACALTLDDPDKKVLVLDPASYYGGLEATVQPRELSTTNADLSDGSDELGDKQKAEPKQKPNQVLCGWDILSVDGELSNAEARRCNLDLRPRFVLCRGKVVDALVRSGVSNYLEFQSLDDALFLDTDGTVMRVPCSKAAVFKSKDLGMGEKRQLMRFLQFCMDSATVQRAGGQAEALKFRNEESLNQGRSLARPQNKREAALSPATNGTVAADDDDIDFADFLRTQCKLSPRLAAAILYAVALLPDARAVSKAEGMRRVQKYLGGLGRFGVTAFLCPMYGTAELAQAFGRLGSVHGGIFVLRQPVSSFATAETGPGDHEGPVVRVRLQNGETVHARTVVAAEHAVPATTSLHEPDSSADKGDEDEDEDGDGAKESLVEVRCMSIINAPLLSLLAQAEDDKIEALLDASALRGHPPEKRAFPPLARCLMVVAPGNDLARNTSSVHVIQLDSTAEATAPGLFVIHLTTTASSRSEGQATLARILDNLLARANARISDLPSRSPPNKATPQDQGQGQSQGHKQEQGQEQSTGTQKQDAAPQIEIRWQANFARVVRQQEQQQQQYVSGGVTMIPSEGLAVDTEDYLTRAEAVFHALRPGDRAFLPAEAERAVRNPHADEDDGLGDMVKRVRVPQPVDLRWFLHLGGKLGASGASIDIFSDA</sequence>
<dbReference type="InParanoid" id="A0A2R5GH05"/>
<evidence type="ECO:0000313" key="3">
    <source>
        <dbReference type="EMBL" id="GBG27551.1"/>
    </source>
</evidence>
<evidence type="ECO:0000313" key="4">
    <source>
        <dbReference type="Proteomes" id="UP000241890"/>
    </source>
</evidence>
<dbReference type="GO" id="GO:0016192">
    <property type="term" value="P:vesicle-mediated transport"/>
    <property type="evidence" value="ECO:0007669"/>
    <property type="project" value="TreeGrafter"/>
</dbReference>
<dbReference type="Proteomes" id="UP000241890">
    <property type="component" value="Unassembled WGS sequence"/>
</dbReference>
<dbReference type="Gene3D" id="3.50.50.60">
    <property type="entry name" value="FAD/NAD(P)-binding domain"/>
    <property type="match status" value="1"/>
</dbReference>
<comment type="similarity">
    <text evidence="1">Belongs to the Rab GDI family.</text>
</comment>
<dbReference type="GO" id="GO:0005968">
    <property type="term" value="C:Rab-protein geranylgeranyltransferase complex"/>
    <property type="evidence" value="ECO:0007669"/>
    <property type="project" value="TreeGrafter"/>
</dbReference>
<comment type="caution">
    <text evidence="3">The sequence shown here is derived from an EMBL/GenBank/DDBJ whole genome shotgun (WGS) entry which is preliminary data.</text>
</comment>
<feature type="compositionally biased region" description="Low complexity" evidence="2">
    <location>
        <begin position="548"/>
        <end position="558"/>
    </location>
</feature>
<dbReference type="GO" id="GO:0005829">
    <property type="term" value="C:cytosol"/>
    <property type="evidence" value="ECO:0007669"/>
    <property type="project" value="TreeGrafter"/>
</dbReference>
<feature type="region of interest" description="Disordered" evidence="2">
    <location>
        <begin position="210"/>
        <end position="232"/>
    </location>
</feature>
<dbReference type="GO" id="GO:0005634">
    <property type="term" value="C:nucleus"/>
    <property type="evidence" value="ECO:0007669"/>
    <property type="project" value="TreeGrafter"/>
</dbReference>
<feature type="compositionally biased region" description="Polar residues" evidence="2">
    <location>
        <begin position="526"/>
        <end position="542"/>
    </location>
</feature>
<dbReference type="InterPro" id="IPR018203">
    <property type="entry name" value="GDP_dissociation_inhibitor"/>
</dbReference>
<dbReference type="OrthoDB" id="9446342at2759"/>
<evidence type="ECO:0000256" key="1">
    <source>
        <dbReference type="ARBA" id="ARBA00005593"/>
    </source>
</evidence>
<gene>
    <name evidence="3" type="ORF">FCC1311_037742</name>
</gene>
<protein>
    <submittedName>
        <fullName evidence="3">Rab GDP dissociation inhibitor, putative</fullName>
    </submittedName>
</protein>
<dbReference type="Gene3D" id="3.30.519.10">
    <property type="entry name" value="Guanine Nucleotide Dissociation Inhibitor, domain 2"/>
    <property type="match status" value="1"/>
</dbReference>
<dbReference type="AlphaFoldDB" id="A0A2R5GH05"/>